<protein>
    <recommendedName>
        <fullName evidence="3">N-acetylmuramoyl-L-alanine amidase</fullName>
    </recommendedName>
</protein>
<evidence type="ECO:0000313" key="2">
    <source>
        <dbReference type="Proteomes" id="UP000646523"/>
    </source>
</evidence>
<keyword evidence="2" id="KW-1185">Reference proteome</keyword>
<reference evidence="1" key="2">
    <citation type="submission" date="2020-09" db="EMBL/GenBank/DDBJ databases">
        <authorList>
            <person name="Sun Q."/>
            <person name="Zhou Y."/>
        </authorList>
    </citation>
    <scope>NUCLEOTIDE SEQUENCE</scope>
    <source>
        <strain evidence="1">CGMCC 4.7368</strain>
    </source>
</reference>
<dbReference type="Proteomes" id="UP000646523">
    <property type="component" value="Unassembled WGS sequence"/>
</dbReference>
<gene>
    <name evidence="1" type="ORF">GCM10012289_09740</name>
</gene>
<dbReference type="InterPro" id="IPR036505">
    <property type="entry name" value="Amidase/PGRP_sf"/>
</dbReference>
<dbReference type="GO" id="GO:0008745">
    <property type="term" value="F:N-acetylmuramoyl-L-alanine amidase activity"/>
    <property type="evidence" value="ECO:0007669"/>
    <property type="project" value="InterPro"/>
</dbReference>
<reference evidence="1" key="1">
    <citation type="journal article" date="2014" name="Int. J. Syst. Evol. Microbiol.">
        <title>Complete genome sequence of Corynebacterium casei LMG S-19264T (=DSM 44701T), isolated from a smear-ripened cheese.</title>
        <authorList>
            <consortium name="US DOE Joint Genome Institute (JGI-PGF)"/>
            <person name="Walter F."/>
            <person name="Albersmeier A."/>
            <person name="Kalinowski J."/>
            <person name="Ruckert C."/>
        </authorList>
    </citation>
    <scope>NUCLEOTIDE SEQUENCE</scope>
    <source>
        <strain evidence="1">CGMCC 4.7368</strain>
    </source>
</reference>
<dbReference type="AlphaFoldDB" id="A0A917YQ52"/>
<proteinExistence type="predicted"/>
<dbReference type="SUPFAM" id="SSF55846">
    <property type="entry name" value="N-acetylmuramoyl-L-alanine amidase-like"/>
    <property type="match status" value="1"/>
</dbReference>
<accession>A0A917YQ52</accession>
<dbReference type="RefSeq" id="WP_189122748.1">
    <property type="nucleotide sequence ID" value="NZ_BMNH01000002.1"/>
</dbReference>
<evidence type="ECO:0000313" key="1">
    <source>
        <dbReference type="EMBL" id="GGO63230.1"/>
    </source>
</evidence>
<name>A0A917YQ52_9ACTN</name>
<evidence type="ECO:0008006" key="3">
    <source>
        <dbReference type="Google" id="ProtNLM"/>
    </source>
</evidence>
<comment type="caution">
    <text evidence="1">The sequence shown here is derived from an EMBL/GenBank/DDBJ whole genome shotgun (WGS) entry which is preliminary data.</text>
</comment>
<dbReference type="GO" id="GO:0009253">
    <property type="term" value="P:peptidoglycan catabolic process"/>
    <property type="evidence" value="ECO:0007669"/>
    <property type="project" value="InterPro"/>
</dbReference>
<organism evidence="1 2">
    <name type="scientific">Nonomuraea cavernae</name>
    <dbReference type="NCBI Taxonomy" id="2045107"/>
    <lineage>
        <taxon>Bacteria</taxon>
        <taxon>Bacillati</taxon>
        <taxon>Actinomycetota</taxon>
        <taxon>Actinomycetes</taxon>
        <taxon>Streptosporangiales</taxon>
        <taxon>Streptosporangiaceae</taxon>
        <taxon>Nonomuraea</taxon>
    </lineage>
</organism>
<sequence length="270" mass="29391">MSIKLVSRRTWGATTPRGAYTRIPGAEGVKVHYTGGHVDPKIVTDHEICGKLVKEIQAQHMAGAREQPYIDVAYSLVACPHRRVFVGRGPHALPAANGSGLNTSHYAVLALVGSSGFTEPNDLLLHGIRDAIEYLRDKGNAGNEIKGHRDGFATSCPGGPLYAWVKKGAPRPPSATPTPVKPVQPIPKTTEALVRNLPILKPGDEHRHVKTMRGLLFARGYEPTNLHNMTYDPHDTDLIEKVKQFKATKKIPSGLDPLVWDAACWEAALT</sequence>
<dbReference type="Gene3D" id="3.40.80.10">
    <property type="entry name" value="Peptidoglycan recognition protein-like"/>
    <property type="match status" value="1"/>
</dbReference>
<dbReference type="EMBL" id="BMNH01000002">
    <property type="protein sequence ID" value="GGO63230.1"/>
    <property type="molecule type" value="Genomic_DNA"/>
</dbReference>